<organism evidence="2 3">
    <name type="scientific">Pantoea ananatis (strain AJ13355)</name>
    <dbReference type="NCBI Taxonomy" id="932677"/>
    <lineage>
        <taxon>Bacteria</taxon>
        <taxon>Pseudomonadati</taxon>
        <taxon>Pseudomonadota</taxon>
        <taxon>Gammaproteobacteria</taxon>
        <taxon>Enterobacterales</taxon>
        <taxon>Erwiniaceae</taxon>
        <taxon>Pantoea</taxon>
    </lineage>
</organism>
<dbReference type="AlphaFoldDB" id="A0A0H3L422"/>
<geneLocation type="plasmid" evidence="2 3">
    <name>pEA320</name>
</geneLocation>
<keyword evidence="1" id="KW-0812">Transmembrane</keyword>
<reference evidence="3" key="1">
    <citation type="journal article" date="2012" name="Appl. Microbiol. Biotechnol.">
        <title>The complete genome sequence of Pantoea ananatis AJ13355, an organism with great biotechnological potential.</title>
        <authorList>
            <person name="Hara Y."/>
            <person name="Kadotani N."/>
            <person name="Izui H."/>
            <person name="Katashkina J.I."/>
            <person name="Kuvaeva T.M."/>
            <person name="Andreeva I.G."/>
            <person name="Golubeva L.I."/>
            <person name="Malko D.B."/>
            <person name="Makeev V.J."/>
            <person name="Mashko S.V."/>
            <person name="Kozlov Y.I."/>
        </authorList>
    </citation>
    <scope>NUCLEOTIDE SEQUENCE [LARGE SCALE GENOMIC DNA]</scope>
    <source>
        <strain evidence="3">AJ13355</strain>
        <plasmid evidence="3">Plasmid pEA320</plasmid>
    </source>
</reference>
<accession>A0A0H3L422</accession>
<dbReference type="KEGG" id="paj:PAJ_p0194"/>
<keyword evidence="1" id="KW-1133">Transmembrane helix</keyword>
<evidence type="ECO:0000256" key="1">
    <source>
        <dbReference type="SAM" id="Phobius"/>
    </source>
</evidence>
<dbReference type="HOGENOM" id="CLU_1968409_0_0_6"/>
<dbReference type="EMBL" id="AP012033">
    <property type="protein sequence ID" value="BAK14061.1"/>
    <property type="molecule type" value="Genomic_DNA"/>
</dbReference>
<keyword evidence="1" id="KW-0472">Membrane</keyword>
<feature type="transmembrane region" description="Helical" evidence="1">
    <location>
        <begin position="99"/>
        <end position="123"/>
    </location>
</feature>
<protein>
    <submittedName>
        <fullName evidence="2">Uncharacterized protein</fullName>
    </submittedName>
</protein>
<keyword evidence="2" id="KW-0614">Plasmid</keyword>
<evidence type="ECO:0000313" key="3">
    <source>
        <dbReference type="Proteomes" id="UP000006690"/>
    </source>
</evidence>
<evidence type="ECO:0000313" key="2">
    <source>
        <dbReference type="EMBL" id="BAK14061.1"/>
    </source>
</evidence>
<sequence length="127" mass="13665">MSCGACINDNAQDLQGPRVICIVNPDTMKTGPEKSNVLLPGVSEGSGGTIPFAFCSWLTLPTSAAMSQPSRSALIKYKTPVAGHQAFKSCQISILIRTFYGLLLSELLPVLILSANHCGLRFLKNRR</sequence>
<gene>
    <name evidence="2" type="ORF">PAJ_p0194</name>
</gene>
<name>A0A0H3L422_PANAA</name>
<proteinExistence type="predicted"/>
<dbReference type="Proteomes" id="UP000006690">
    <property type="component" value="Plasmid pEA320"/>
</dbReference>